<proteinExistence type="predicted"/>
<accession>A0A2J6QCP7</accession>
<evidence type="ECO:0000313" key="2">
    <source>
        <dbReference type="Proteomes" id="UP000235672"/>
    </source>
</evidence>
<dbReference type="Proteomes" id="UP000235672">
    <property type="component" value="Unassembled WGS sequence"/>
</dbReference>
<dbReference type="EMBL" id="KZ613473">
    <property type="protein sequence ID" value="PMD24040.1"/>
    <property type="molecule type" value="Genomic_DNA"/>
</dbReference>
<organism evidence="1 2">
    <name type="scientific">Hyaloscypha hepaticicola</name>
    <dbReference type="NCBI Taxonomy" id="2082293"/>
    <lineage>
        <taxon>Eukaryota</taxon>
        <taxon>Fungi</taxon>
        <taxon>Dikarya</taxon>
        <taxon>Ascomycota</taxon>
        <taxon>Pezizomycotina</taxon>
        <taxon>Leotiomycetes</taxon>
        <taxon>Helotiales</taxon>
        <taxon>Hyaloscyphaceae</taxon>
        <taxon>Hyaloscypha</taxon>
    </lineage>
</organism>
<protein>
    <recommendedName>
        <fullName evidence="3">FAD dependent oxidoreductase domain-containing protein</fullName>
    </recommendedName>
</protein>
<dbReference type="STRING" id="1745343.A0A2J6QCP7"/>
<evidence type="ECO:0000313" key="1">
    <source>
        <dbReference type="EMBL" id="PMD24040.1"/>
    </source>
</evidence>
<reference evidence="1 2" key="1">
    <citation type="submission" date="2016-05" db="EMBL/GenBank/DDBJ databases">
        <title>A degradative enzymes factory behind the ericoid mycorrhizal symbiosis.</title>
        <authorList>
            <consortium name="DOE Joint Genome Institute"/>
            <person name="Martino E."/>
            <person name="Morin E."/>
            <person name="Grelet G."/>
            <person name="Kuo A."/>
            <person name="Kohler A."/>
            <person name="Daghino S."/>
            <person name="Barry K."/>
            <person name="Choi C."/>
            <person name="Cichocki N."/>
            <person name="Clum A."/>
            <person name="Copeland A."/>
            <person name="Hainaut M."/>
            <person name="Haridas S."/>
            <person name="Labutti K."/>
            <person name="Lindquist E."/>
            <person name="Lipzen A."/>
            <person name="Khouja H.-R."/>
            <person name="Murat C."/>
            <person name="Ohm R."/>
            <person name="Olson A."/>
            <person name="Spatafora J."/>
            <person name="Veneault-Fourrey C."/>
            <person name="Henrissat B."/>
            <person name="Grigoriev I."/>
            <person name="Martin F."/>
            <person name="Perotto S."/>
        </authorList>
    </citation>
    <scope>NUCLEOTIDE SEQUENCE [LARGE SCALE GENOMIC DNA]</scope>
    <source>
        <strain evidence="1 2">UAMH 7357</strain>
    </source>
</reference>
<dbReference type="OrthoDB" id="429143at2759"/>
<gene>
    <name evidence="1" type="ORF">NA56DRAFT_24743</name>
</gene>
<dbReference type="AlphaFoldDB" id="A0A2J6QCP7"/>
<keyword evidence="2" id="KW-1185">Reference proteome</keyword>
<name>A0A2J6QCP7_9HELO</name>
<evidence type="ECO:0008006" key="3">
    <source>
        <dbReference type="Google" id="ProtNLM"/>
    </source>
</evidence>
<sequence length="117" mass="13345">MTPIKYLLAFHTKIQQRCTGKPHLCPSPDYHITSSPPASTKYVMIGSGITGASLDYKLLQEEPDASMVIREARQTSSGPTGRTGGYDRVWLNFDLKKCLDNFERKDARQLERLRRRM</sequence>